<accession>A0A6L7AFP4</accession>
<dbReference type="GO" id="GO:0008170">
    <property type="term" value="F:N-methyltransferase activity"/>
    <property type="evidence" value="ECO:0007669"/>
    <property type="project" value="UniProtKB-ARBA"/>
</dbReference>
<dbReference type="InterPro" id="IPR050210">
    <property type="entry name" value="tRNA_Adenine-N(6)_MTase"/>
</dbReference>
<comment type="caution">
    <text evidence="2">The sequence shown here is derived from an EMBL/GenBank/DDBJ whole genome shotgun (WGS) entry which is preliminary data.</text>
</comment>
<dbReference type="SUPFAM" id="SSF53335">
    <property type="entry name" value="S-adenosyl-L-methionine-dependent methyltransferases"/>
    <property type="match status" value="1"/>
</dbReference>
<proteinExistence type="predicted"/>
<gene>
    <name evidence="2" type="ORF">GQS40_06140</name>
</gene>
<dbReference type="AlphaFoldDB" id="A0A6L7AFP4"/>
<dbReference type="GO" id="GO:0003676">
    <property type="term" value="F:nucleic acid binding"/>
    <property type="evidence" value="ECO:0007669"/>
    <property type="project" value="InterPro"/>
</dbReference>
<reference evidence="2 3" key="1">
    <citation type="submission" date="2019-12" db="EMBL/GenBank/DDBJ databases">
        <title>Complete genome sequence of Leuconostoc lactis strain AVN1 provides insights into metabolic potential.</title>
        <authorList>
            <person name="Besrour N."/>
            <person name="Najjari A."/>
            <person name="Fhoula I."/>
            <person name="Jaballah S."/>
            <person name="Klibi N."/>
            <person name="Ouzari H.I."/>
        </authorList>
    </citation>
    <scope>NUCLEOTIDE SEQUENCE [LARGE SCALE GENOMIC DNA]</scope>
    <source>
        <strain evidence="2 3">AVN1</strain>
    </source>
</reference>
<dbReference type="InterPro" id="IPR002052">
    <property type="entry name" value="DNA_methylase_N6_adenine_CS"/>
</dbReference>
<dbReference type="PANTHER" id="PTHR47739:SF1">
    <property type="entry name" value="TRNA1(VAL) (ADENINE(37)-N6)-METHYLTRANSFERASE"/>
    <property type="match status" value="1"/>
</dbReference>
<name>A0A6L7AFP4_LEULA</name>
<dbReference type="Pfam" id="PF05175">
    <property type="entry name" value="MTS"/>
    <property type="match status" value="1"/>
</dbReference>
<dbReference type="EMBL" id="WSZI01000013">
    <property type="protein sequence ID" value="MWN21251.1"/>
    <property type="molecule type" value="Genomic_DNA"/>
</dbReference>
<feature type="domain" description="Methyltransferase small" evidence="1">
    <location>
        <begin position="44"/>
        <end position="175"/>
    </location>
</feature>
<dbReference type="PROSITE" id="PS00092">
    <property type="entry name" value="N6_MTASE"/>
    <property type="match status" value="1"/>
</dbReference>
<dbReference type="InterPro" id="IPR007848">
    <property type="entry name" value="Small_mtfrase_dom"/>
</dbReference>
<sequence>MIEPILKQGERLDGLPAQNIRIIQNPDMFAYSLDAILLAYFAGVKGKGSGLTVDLGAGTGAVGLFYAPKVTGPITLVEIQPELAEMAQRSVALNGLQDRVSVVQADMKAIFDVIQPGSAETVLSNPPYFPLNDTTKTNNDQHYEIARHEVTIDLPGLAQVANKLLKNNGKFYMVHRPDRLADIFAAFAQRKLMIKRVQFVYGKADREANMVLVEAIKAGRPGGVRIMPPIVAYTADNDYTETVKTILYGQAWST</sequence>
<dbReference type="Proteomes" id="UP000478636">
    <property type="component" value="Unassembled WGS sequence"/>
</dbReference>
<dbReference type="GO" id="GO:0032259">
    <property type="term" value="P:methylation"/>
    <property type="evidence" value="ECO:0007669"/>
    <property type="project" value="UniProtKB-KW"/>
</dbReference>
<protein>
    <submittedName>
        <fullName evidence="2">Methyltransferase</fullName>
    </submittedName>
</protein>
<evidence type="ECO:0000259" key="1">
    <source>
        <dbReference type="Pfam" id="PF05175"/>
    </source>
</evidence>
<evidence type="ECO:0000313" key="3">
    <source>
        <dbReference type="Proteomes" id="UP000478636"/>
    </source>
</evidence>
<dbReference type="InterPro" id="IPR029063">
    <property type="entry name" value="SAM-dependent_MTases_sf"/>
</dbReference>
<dbReference type="Gene3D" id="3.40.50.150">
    <property type="entry name" value="Vaccinia Virus protein VP39"/>
    <property type="match status" value="1"/>
</dbReference>
<keyword evidence="2" id="KW-0808">Transferase</keyword>
<dbReference type="GO" id="GO:0008757">
    <property type="term" value="F:S-adenosylmethionine-dependent methyltransferase activity"/>
    <property type="evidence" value="ECO:0007669"/>
    <property type="project" value="UniProtKB-ARBA"/>
</dbReference>
<dbReference type="RefSeq" id="WP_252968225.1">
    <property type="nucleotide sequence ID" value="NZ_DAITWI010000002.1"/>
</dbReference>
<keyword evidence="2" id="KW-0489">Methyltransferase</keyword>
<dbReference type="CDD" id="cd02440">
    <property type="entry name" value="AdoMet_MTases"/>
    <property type="match status" value="1"/>
</dbReference>
<dbReference type="PANTHER" id="PTHR47739">
    <property type="entry name" value="TRNA1(VAL) (ADENINE(37)-N6)-METHYLTRANSFERASE"/>
    <property type="match status" value="1"/>
</dbReference>
<organism evidence="2 3">
    <name type="scientific">Leuconostoc lactis</name>
    <dbReference type="NCBI Taxonomy" id="1246"/>
    <lineage>
        <taxon>Bacteria</taxon>
        <taxon>Bacillati</taxon>
        <taxon>Bacillota</taxon>
        <taxon>Bacilli</taxon>
        <taxon>Lactobacillales</taxon>
        <taxon>Lactobacillaceae</taxon>
        <taxon>Leuconostoc</taxon>
    </lineage>
</organism>
<evidence type="ECO:0000313" key="2">
    <source>
        <dbReference type="EMBL" id="MWN21251.1"/>
    </source>
</evidence>